<feature type="chain" id="PRO_5007655172" evidence="2">
    <location>
        <begin position="22"/>
        <end position="271"/>
    </location>
</feature>
<dbReference type="AlphaFoldDB" id="F0VI39"/>
<gene>
    <name evidence="4" type="ORF">BN1204_031870</name>
    <name evidence="3" type="ORF">NCLIV_031870</name>
</gene>
<keyword evidence="5" id="KW-1185">Reference proteome</keyword>
<keyword evidence="2" id="KW-0732">Signal</keyword>
<feature type="signal peptide" evidence="2">
    <location>
        <begin position="1"/>
        <end position="21"/>
    </location>
</feature>
<proteinExistence type="predicted"/>
<evidence type="ECO:0000256" key="2">
    <source>
        <dbReference type="SAM" id="SignalP"/>
    </source>
</evidence>
<dbReference type="GeneID" id="13442574"/>
<evidence type="ECO:0000313" key="5">
    <source>
        <dbReference type="Proteomes" id="UP000007494"/>
    </source>
</evidence>
<evidence type="ECO:0000256" key="1">
    <source>
        <dbReference type="SAM" id="MobiDB-lite"/>
    </source>
</evidence>
<feature type="compositionally biased region" description="Basic and acidic residues" evidence="1">
    <location>
        <begin position="64"/>
        <end position="76"/>
    </location>
</feature>
<dbReference type="eggNOG" id="ENOG502R0IP">
    <property type="taxonomic scope" value="Eukaryota"/>
</dbReference>
<dbReference type="EMBL" id="LN714483">
    <property type="protein sequence ID" value="CEL67387.1"/>
    <property type="molecule type" value="Genomic_DNA"/>
</dbReference>
<feature type="region of interest" description="Disordered" evidence="1">
    <location>
        <begin position="54"/>
        <end position="79"/>
    </location>
</feature>
<protein>
    <submittedName>
        <fullName evidence="3">Uncharacterized protein</fullName>
    </submittedName>
</protein>
<organism evidence="3 5">
    <name type="scientific">Neospora caninum (strain Liverpool)</name>
    <dbReference type="NCBI Taxonomy" id="572307"/>
    <lineage>
        <taxon>Eukaryota</taxon>
        <taxon>Sar</taxon>
        <taxon>Alveolata</taxon>
        <taxon>Apicomplexa</taxon>
        <taxon>Conoidasida</taxon>
        <taxon>Coccidia</taxon>
        <taxon>Eucoccidiorida</taxon>
        <taxon>Eimeriorina</taxon>
        <taxon>Sarcocystidae</taxon>
        <taxon>Neospora</taxon>
    </lineage>
</organism>
<sequence length="271" mass="29794">MLRLAAALFVCMFQCIRPTLGSSIDELRAASDPKFSLSQDIGNGTWPLAAFRGVSSAPSTRGHSSYERGTPSEDKSNGPFVEIASATNTEKSLSTACGLDCATRGWDDPSPWTPTSLKGETRVSVGGALRDGDAPDRRRRDPEQIPRNQPPTRGMSGQGRREENHVSAHSVENRKVQVNSPAVTDEYRTGFSRYPENRDGGHHRQLFIEKAPTVFLLSNIWNEYLMRPVAMGGLGFRAAADREAAAYISELVLTFWEDLYGLSPKTPFETT</sequence>
<reference evidence="4" key="4">
    <citation type="journal article" date="2015" name="PLoS ONE">
        <title>Comprehensive Evaluation of Toxoplasma gondii VEG and Neospora caninum LIV Genomes with Tachyzoite Stage Transcriptome and Proteome Defines Novel Transcript Features.</title>
        <authorList>
            <person name="Ramaprasad A."/>
            <person name="Mourier T."/>
            <person name="Naeem R."/>
            <person name="Malas T.B."/>
            <person name="Moussa E."/>
            <person name="Panigrahi A."/>
            <person name="Vermont S.J."/>
            <person name="Otto T.D."/>
            <person name="Wastling J."/>
            <person name="Pain A."/>
        </authorList>
    </citation>
    <scope>NUCLEOTIDE SEQUENCE</scope>
    <source>
        <strain evidence="4">Liverpool</strain>
    </source>
</reference>
<feature type="compositionally biased region" description="Basic and acidic residues" evidence="1">
    <location>
        <begin position="159"/>
        <end position="175"/>
    </location>
</feature>
<reference evidence="5" key="3">
    <citation type="journal article" date="2012" name="PLoS Pathog.">
        <title>Comparative genomics of the apicomplexan parasites Toxoplasma gondii and Neospora caninum: Coccidia differing in host range and transmission strategy.</title>
        <authorList>
            <person name="Reid A.J."/>
            <person name="Vermont S.J."/>
            <person name="Cotton J.A."/>
            <person name="Harris D."/>
            <person name="Hill-Cawthorne G.A."/>
            <person name="Konen-Waisman S."/>
            <person name="Latham S.M."/>
            <person name="Mourier T."/>
            <person name="Norton R."/>
            <person name="Quail M.A."/>
            <person name="Sanders M."/>
            <person name="Shanmugam D."/>
            <person name="Sohal A."/>
            <person name="Wasmuth J.D."/>
            <person name="Brunk B."/>
            <person name="Grigg M.E."/>
            <person name="Howard J.C."/>
            <person name="Parkinson J."/>
            <person name="Roos D.S."/>
            <person name="Trees A.J."/>
            <person name="Berriman M."/>
            <person name="Pain A."/>
            <person name="Wastling J.M."/>
        </authorList>
    </citation>
    <scope>NUCLEOTIDE SEQUENCE [LARGE SCALE GENOMIC DNA]</scope>
    <source>
        <strain evidence="5">Liverpool</strain>
    </source>
</reference>
<feature type="compositionally biased region" description="Basic and acidic residues" evidence="1">
    <location>
        <begin position="130"/>
        <end position="144"/>
    </location>
</feature>
<feature type="region of interest" description="Disordered" evidence="1">
    <location>
        <begin position="104"/>
        <end position="175"/>
    </location>
</feature>
<reference evidence="3" key="2">
    <citation type="submission" date="2011-03" db="EMBL/GenBank/DDBJ databases">
        <title>Comparative genomics and transcriptomics of Neospora caninum and Toxoplasma gondii.</title>
        <authorList>
            <person name="Reid A.J."/>
            <person name="Sohal A."/>
            <person name="Harris D."/>
            <person name="Quail M."/>
            <person name="Sanders M."/>
            <person name="Berriman M."/>
            <person name="Wastling J.M."/>
            <person name="Pain A."/>
        </authorList>
    </citation>
    <scope>NUCLEOTIDE SEQUENCE</scope>
    <source>
        <strain evidence="3">Liverpool</strain>
    </source>
</reference>
<evidence type="ECO:0000313" key="4">
    <source>
        <dbReference type="EMBL" id="CEL67387.1"/>
    </source>
</evidence>
<dbReference type="InParanoid" id="F0VI39"/>
<accession>F0VI39</accession>
<reference evidence="3" key="1">
    <citation type="submission" date="2011-02" db="EMBL/GenBank/DDBJ databases">
        <authorList>
            <person name="Aslett M."/>
        </authorList>
    </citation>
    <scope>NUCLEOTIDE SEQUENCE</scope>
    <source>
        <strain evidence="3">Liverpool</strain>
    </source>
</reference>
<name>F0VI39_NEOCL</name>
<evidence type="ECO:0000313" key="3">
    <source>
        <dbReference type="EMBL" id="CBZ53400.1"/>
    </source>
</evidence>
<dbReference type="RefSeq" id="XP_003883432.1">
    <property type="nucleotide sequence ID" value="XM_003883383.1"/>
</dbReference>
<dbReference type="OrthoDB" id="331121at2759"/>
<dbReference type="EMBL" id="FR823390">
    <property type="protein sequence ID" value="CBZ53400.1"/>
    <property type="molecule type" value="Genomic_DNA"/>
</dbReference>
<dbReference type="Proteomes" id="UP000007494">
    <property type="component" value="Chromosome VIII"/>
</dbReference>
<dbReference type="VEuPathDB" id="ToxoDB:NCLIV_031870"/>